<dbReference type="SUPFAM" id="SSF140500">
    <property type="entry name" value="BAS1536-like"/>
    <property type="match status" value="1"/>
</dbReference>
<protein>
    <submittedName>
        <fullName evidence="1">Spo0E family sporulation regulatory protein-aspartic acid phosphatase</fullName>
    </submittedName>
</protein>
<evidence type="ECO:0000313" key="1">
    <source>
        <dbReference type="EMBL" id="MFC7062956.1"/>
    </source>
</evidence>
<dbReference type="Gene3D" id="4.10.280.10">
    <property type="entry name" value="Helix-loop-helix DNA-binding domain"/>
    <property type="match status" value="1"/>
</dbReference>
<dbReference type="Pfam" id="PF09388">
    <property type="entry name" value="SpoOE-like"/>
    <property type="match status" value="1"/>
</dbReference>
<dbReference type="RefSeq" id="WP_204709060.1">
    <property type="nucleotide sequence ID" value="NZ_JBHSZV010000034.1"/>
</dbReference>
<keyword evidence="2" id="KW-1185">Reference proteome</keyword>
<sequence>MKNERKLLNEIEDCRNDMNRLAKRYSLTSKHVVYVSAKLDFLLNEYEEIKQKDQQPPFRKVSC</sequence>
<dbReference type="EMBL" id="JBHSZV010000034">
    <property type="protein sequence ID" value="MFC7062956.1"/>
    <property type="molecule type" value="Genomic_DNA"/>
</dbReference>
<evidence type="ECO:0000313" key="2">
    <source>
        <dbReference type="Proteomes" id="UP001596410"/>
    </source>
</evidence>
<name>A0ABW2EPU6_9BACI</name>
<proteinExistence type="predicted"/>
<dbReference type="InterPro" id="IPR037208">
    <property type="entry name" value="Spo0E-like_sf"/>
</dbReference>
<dbReference type="InterPro" id="IPR018540">
    <property type="entry name" value="Spo0E-like"/>
</dbReference>
<dbReference type="InterPro" id="IPR036638">
    <property type="entry name" value="HLH_DNA-bd_sf"/>
</dbReference>
<organism evidence="1 2">
    <name type="scientific">Halobacillus seohaensis</name>
    <dbReference type="NCBI Taxonomy" id="447421"/>
    <lineage>
        <taxon>Bacteria</taxon>
        <taxon>Bacillati</taxon>
        <taxon>Bacillota</taxon>
        <taxon>Bacilli</taxon>
        <taxon>Bacillales</taxon>
        <taxon>Bacillaceae</taxon>
        <taxon>Halobacillus</taxon>
    </lineage>
</organism>
<gene>
    <name evidence="1" type="ORF">ACFQIC_14015</name>
</gene>
<reference evidence="2" key="1">
    <citation type="journal article" date="2019" name="Int. J. Syst. Evol. Microbiol.">
        <title>The Global Catalogue of Microorganisms (GCM) 10K type strain sequencing project: providing services to taxonomists for standard genome sequencing and annotation.</title>
        <authorList>
            <consortium name="The Broad Institute Genomics Platform"/>
            <consortium name="The Broad Institute Genome Sequencing Center for Infectious Disease"/>
            <person name="Wu L."/>
            <person name="Ma J."/>
        </authorList>
    </citation>
    <scope>NUCLEOTIDE SEQUENCE [LARGE SCALE GENOMIC DNA]</scope>
    <source>
        <strain evidence="2">CGMCC 4.1621</strain>
    </source>
</reference>
<accession>A0ABW2EPU6</accession>
<comment type="caution">
    <text evidence="1">The sequence shown here is derived from an EMBL/GenBank/DDBJ whole genome shotgun (WGS) entry which is preliminary data.</text>
</comment>
<dbReference type="Proteomes" id="UP001596410">
    <property type="component" value="Unassembled WGS sequence"/>
</dbReference>